<evidence type="ECO:0000256" key="6">
    <source>
        <dbReference type="ARBA" id="ARBA00023014"/>
    </source>
</evidence>
<dbReference type="GO" id="GO:0016491">
    <property type="term" value="F:oxidoreductase activity"/>
    <property type="evidence" value="ECO:0007669"/>
    <property type="project" value="UniProtKB-KW"/>
</dbReference>
<gene>
    <name evidence="8" type="ORF">HMP0721_1929</name>
</gene>
<dbReference type="InterPro" id="IPR013785">
    <property type="entry name" value="Aldolase_TIM"/>
</dbReference>
<evidence type="ECO:0000256" key="3">
    <source>
        <dbReference type="ARBA" id="ARBA00022691"/>
    </source>
</evidence>
<dbReference type="Pfam" id="PF04055">
    <property type="entry name" value="Radical_SAM"/>
    <property type="match status" value="1"/>
</dbReference>
<dbReference type="OrthoDB" id="9782387at2"/>
<keyword evidence="6" id="KW-0411">Iron-sulfur</keyword>
<evidence type="ECO:0000256" key="5">
    <source>
        <dbReference type="ARBA" id="ARBA00023004"/>
    </source>
</evidence>
<evidence type="ECO:0000256" key="1">
    <source>
        <dbReference type="ARBA" id="ARBA00001966"/>
    </source>
</evidence>
<accession>E6MIU4</accession>
<sequence>MNFQYEGKDHKGIVLRMERSSIHDGTGFRTVVFMKGCHLRCAWCSTPESQPFEIQTTAEDQTYGEVMTVEEVLKEVRKDIPFYFHSGGGMTVSGGEMMAQPDFARCLLQQAQKEGINTAIETALFAKWTVVESILQHVDTAYIDIKFVDPELHRRFCGVDNRPILSNLLHTNSLRHPFRLIVRTPLIPGLNDSEAELHRIGQFCTQLKKLDWIQLLPYHKLGTDTYRKLGIPYALGDIDTPSPEHMEACRDIVAQHLERVVW</sequence>
<comment type="caution">
    <text evidence="8">The sequence shown here is derived from an EMBL/GenBank/DDBJ whole genome shotgun (WGS) entry which is preliminary data.</text>
</comment>
<keyword evidence="3" id="KW-0949">S-adenosyl-L-methionine</keyword>
<feature type="domain" description="Radical SAM core" evidence="7">
    <location>
        <begin position="23"/>
        <end position="255"/>
    </location>
</feature>
<organism evidence="8 9">
    <name type="scientific">Pseudoramibacter alactolyticus ATCC 23263</name>
    <dbReference type="NCBI Taxonomy" id="887929"/>
    <lineage>
        <taxon>Bacteria</taxon>
        <taxon>Bacillati</taxon>
        <taxon>Bacillota</taxon>
        <taxon>Clostridia</taxon>
        <taxon>Eubacteriales</taxon>
        <taxon>Eubacteriaceae</taxon>
        <taxon>Pseudoramibacter</taxon>
    </lineage>
</organism>
<dbReference type="Proteomes" id="UP000004754">
    <property type="component" value="Unassembled WGS sequence"/>
</dbReference>
<keyword evidence="2" id="KW-0004">4Fe-4S</keyword>
<dbReference type="InterPro" id="IPR007197">
    <property type="entry name" value="rSAM"/>
</dbReference>
<dbReference type="InterPro" id="IPR058240">
    <property type="entry name" value="rSAM_sf"/>
</dbReference>
<keyword evidence="4" id="KW-0479">Metal-binding</keyword>
<dbReference type="EC" id="1.97.1.-" evidence="8"/>
<evidence type="ECO:0000259" key="7">
    <source>
        <dbReference type="PROSITE" id="PS51918"/>
    </source>
</evidence>
<evidence type="ECO:0000313" key="8">
    <source>
        <dbReference type="EMBL" id="EFV00969.1"/>
    </source>
</evidence>
<dbReference type="InterPro" id="IPR034457">
    <property type="entry name" value="Organic_radical-activating"/>
</dbReference>
<evidence type="ECO:0000313" key="9">
    <source>
        <dbReference type="Proteomes" id="UP000004754"/>
    </source>
</evidence>
<dbReference type="NCBIfam" id="TIGR02494">
    <property type="entry name" value="PFLE_PFLC"/>
    <property type="match status" value="1"/>
</dbReference>
<evidence type="ECO:0000256" key="2">
    <source>
        <dbReference type="ARBA" id="ARBA00022485"/>
    </source>
</evidence>
<keyword evidence="5" id="KW-0408">Iron</keyword>
<comment type="cofactor">
    <cofactor evidence="1">
        <name>[4Fe-4S] cluster</name>
        <dbReference type="ChEBI" id="CHEBI:49883"/>
    </cofactor>
</comment>
<protein>
    <submittedName>
        <fullName evidence="8">Glycyl-radical enzyme activating protein family protein</fullName>
        <ecNumber evidence="8">1.97.1.-</ecNumber>
    </submittedName>
</protein>
<dbReference type="AlphaFoldDB" id="E6MIU4"/>
<dbReference type="SFLD" id="SFLDG01066">
    <property type="entry name" value="organic_radical-activating_enz"/>
    <property type="match status" value="1"/>
</dbReference>
<dbReference type="PROSITE" id="PS51918">
    <property type="entry name" value="RADICAL_SAM"/>
    <property type="match status" value="1"/>
</dbReference>
<keyword evidence="9" id="KW-1185">Reference proteome</keyword>
<dbReference type="SFLD" id="SFLDS00029">
    <property type="entry name" value="Radical_SAM"/>
    <property type="match status" value="1"/>
</dbReference>
<dbReference type="Gene3D" id="3.20.20.70">
    <property type="entry name" value="Aldolase class I"/>
    <property type="match status" value="1"/>
</dbReference>
<dbReference type="eggNOG" id="COG1180">
    <property type="taxonomic scope" value="Bacteria"/>
</dbReference>
<dbReference type="GO" id="GO:0051539">
    <property type="term" value="F:4 iron, 4 sulfur cluster binding"/>
    <property type="evidence" value="ECO:0007669"/>
    <property type="project" value="UniProtKB-KW"/>
</dbReference>
<dbReference type="EMBL" id="AEQN01000024">
    <property type="protein sequence ID" value="EFV00969.1"/>
    <property type="molecule type" value="Genomic_DNA"/>
</dbReference>
<dbReference type="GO" id="GO:0046872">
    <property type="term" value="F:metal ion binding"/>
    <property type="evidence" value="ECO:0007669"/>
    <property type="project" value="UniProtKB-KW"/>
</dbReference>
<dbReference type="PANTHER" id="PTHR30352">
    <property type="entry name" value="PYRUVATE FORMATE-LYASE-ACTIVATING ENZYME"/>
    <property type="match status" value="1"/>
</dbReference>
<name>E6MIU4_9FIRM</name>
<proteinExistence type="predicted"/>
<evidence type="ECO:0000256" key="4">
    <source>
        <dbReference type="ARBA" id="ARBA00022723"/>
    </source>
</evidence>
<keyword evidence="8" id="KW-0560">Oxidoreductase</keyword>
<dbReference type="SUPFAM" id="SSF102114">
    <property type="entry name" value="Radical SAM enzymes"/>
    <property type="match status" value="1"/>
</dbReference>
<reference evidence="8 9" key="1">
    <citation type="submission" date="2010-12" db="EMBL/GenBank/DDBJ databases">
        <authorList>
            <person name="Muzny D."/>
            <person name="Qin X."/>
            <person name="Deng J."/>
            <person name="Jiang H."/>
            <person name="Liu Y."/>
            <person name="Qu J."/>
            <person name="Song X.-Z."/>
            <person name="Zhang L."/>
            <person name="Thornton R."/>
            <person name="Coyle M."/>
            <person name="Francisco L."/>
            <person name="Jackson L."/>
            <person name="Javaid M."/>
            <person name="Korchina V."/>
            <person name="Kovar C."/>
            <person name="Mata R."/>
            <person name="Mathew T."/>
            <person name="Ngo R."/>
            <person name="Nguyen L."/>
            <person name="Nguyen N."/>
            <person name="Okwuonu G."/>
            <person name="Ongeri F."/>
            <person name="Pham C."/>
            <person name="Simmons D."/>
            <person name="Wilczek-Boney K."/>
            <person name="Hale W."/>
            <person name="Jakkamsetti A."/>
            <person name="Pham P."/>
            <person name="Ruth R."/>
            <person name="San Lucas F."/>
            <person name="Warren J."/>
            <person name="Zhang J."/>
            <person name="Zhao Z."/>
            <person name="Zhou C."/>
            <person name="Zhu D."/>
            <person name="Lee S."/>
            <person name="Bess C."/>
            <person name="Blankenburg K."/>
            <person name="Forbes L."/>
            <person name="Fu Q."/>
            <person name="Gubbala S."/>
            <person name="Hirani K."/>
            <person name="Jayaseelan J.C."/>
            <person name="Lara F."/>
            <person name="Munidasa M."/>
            <person name="Palculict T."/>
            <person name="Patil S."/>
            <person name="Pu L.-L."/>
            <person name="Saada N."/>
            <person name="Tang L."/>
            <person name="Weissenberger G."/>
            <person name="Zhu Y."/>
            <person name="Hemphill L."/>
            <person name="Shang Y."/>
            <person name="Youmans B."/>
            <person name="Ayvaz T."/>
            <person name="Ross M."/>
            <person name="Santibanez J."/>
            <person name="Aqrawi P."/>
            <person name="Gross S."/>
            <person name="Joshi V."/>
            <person name="Fowler G."/>
            <person name="Nazareth L."/>
            <person name="Reid J."/>
            <person name="Worley K."/>
            <person name="Petrosino J."/>
            <person name="Highlander S."/>
            <person name="Gibbs R."/>
        </authorList>
    </citation>
    <scope>NUCLEOTIDE SEQUENCE [LARGE SCALE GENOMIC DNA]</scope>
    <source>
        <strain evidence="8 9">ATCC 23263</strain>
    </source>
</reference>
<dbReference type="InterPro" id="IPR012839">
    <property type="entry name" value="Organic_radical_activase"/>
</dbReference>
<dbReference type="PIRSF" id="PIRSF000371">
    <property type="entry name" value="PFL_act_enz"/>
    <property type="match status" value="1"/>
</dbReference>
<dbReference type="STRING" id="887929.HMP0721_1929"/>
<dbReference type="PANTHER" id="PTHR30352:SF4">
    <property type="entry name" value="PYRUVATE FORMATE-LYASE 2-ACTIVATING ENZYME"/>
    <property type="match status" value="1"/>
</dbReference>
<dbReference type="RefSeq" id="WP_006599351.1">
    <property type="nucleotide sequence ID" value="NZ_GL622359.1"/>
</dbReference>
<dbReference type="HOGENOM" id="CLU_058969_0_0_9"/>